<dbReference type="Pfam" id="PF17403">
    <property type="entry name" value="Nrap_D2"/>
    <property type="match status" value="1"/>
</dbReference>
<evidence type="ECO:0000259" key="16">
    <source>
        <dbReference type="Pfam" id="PF17407"/>
    </source>
</evidence>
<protein>
    <recommendedName>
        <fullName evidence="4 9">Nucleolar protein 6</fullName>
    </recommendedName>
</protein>
<evidence type="ECO:0000259" key="12">
    <source>
        <dbReference type="Pfam" id="PF17403"/>
    </source>
</evidence>
<keyword evidence="6 9" id="KW-0694">RNA-binding</keyword>
<dbReference type="InterPro" id="IPR035370">
    <property type="entry name" value="Nrap_D5"/>
</dbReference>
<evidence type="ECO:0000256" key="2">
    <source>
        <dbReference type="ARBA" id="ARBA00004604"/>
    </source>
</evidence>
<evidence type="ECO:0000256" key="9">
    <source>
        <dbReference type="RuleBase" id="RU364032"/>
    </source>
</evidence>
<keyword evidence="5" id="KW-0158">Chromosome</keyword>
<feature type="compositionally biased region" description="Basic residues" evidence="10">
    <location>
        <begin position="35"/>
        <end position="44"/>
    </location>
</feature>
<feature type="domain" description="Nrap protein" evidence="15">
    <location>
        <begin position="849"/>
        <end position="1004"/>
    </location>
</feature>
<organism evidence="17 18">
    <name type="scientific">Pelusios castaneus</name>
    <name type="common">West African mud turtle</name>
    <dbReference type="NCBI Taxonomy" id="367368"/>
    <lineage>
        <taxon>Eukaryota</taxon>
        <taxon>Metazoa</taxon>
        <taxon>Chordata</taxon>
        <taxon>Craniata</taxon>
        <taxon>Vertebrata</taxon>
        <taxon>Euteleostomi</taxon>
        <taxon>Archelosauria</taxon>
        <taxon>Testudinata</taxon>
        <taxon>Testudines</taxon>
        <taxon>Pleurodira</taxon>
        <taxon>Pelomedusidae</taxon>
        <taxon>Pelusios</taxon>
    </lineage>
</organism>
<reference evidence="17" key="2">
    <citation type="submission" date="2025-09" db="UniProtKB">
        <authorList>
            <consortium name="Ensembl"/>
        </authorList>
    </citation>
    <scope>IDENTIFICATION</scope>
</reference>
<feature type="domain" description="Nrap protein" evidence="11">
    <location>
        <begin position="179"/>
        <end position="317"/>
    </location>
</feature>
<proteinExistence type="inferred from homology"/>
<comment type="similarity">
    <text evidence="3 9">Belongs to the NRAP family.</text>
</comment>
<dbReference type="InterPro" id="IPR005554">
    <property type="entry name" value="NOL6/Upt22"/>
</dbReference>
<dbReference type="GO" id="GO:0032545">
    <property type="term" value="C:CURI complex"/>
    <property type="evidence" value="ECO:0007669"/>
    <property type="project" value="TreeGrafter"/>
</dbReference>
<keyword evidence="18" id="KW-1185">Reference proteome</keyword>
<dbReference type="AlphaFoldDB" id="A0A8C8S5Z8"/>
<dbReference type="InterPro" id="IPR035371">
    <property type="entry name" value="Nrap_D6"/>
</dbReference>
<feature type="region of interest" description="Disordered" evidence="10">
    <location>
        <begin position="1"/>
        <end position="51"/>
    </location>
</feature>
<accession>A0A8C8S5Z8</accession>
<reference evidence="17" key="1">
    <citation type="submission" date="2025-08" db="UniProtKB">
        <authorList>
            <consortium name="Ensembl"/>
        </authorList>
    </citation>
    <scope>IDENTIFICATION</scope>
</reference>
<dbReference type="GO" id="GO:0003723">
    <property type="term" value="F:RNA binding"/>
    <property type="evidence" value="ECO:0007669"/>
    <property type="project" value="UniProtKB-KW"/>
</dbReference>
<dbReference type="PANTHER" id="PTHR17972">
    <property type="entry name" value="NUCLEOLAR RNA-ASSOCIATED PROTEIN"/>
    <property type="match status" value="1"/>
</dbReference>
<dbReference type="GO" id="GO:0005694">
    <property type="term" value="C:chromosome"/>
    <property type="evidence" value="ECO:0007669"/>
    <property type="project" value="UniProtKB-SubCell"/>
</dbReference>
<dbReference type="FunFam" id="1.10.1410.10:FF:000005">
    <property type="entry name" value="Nucleolar protein 6"/>
    <property type="match status" value="1"/>
</dbReference>
<dbReference type="GO" id="GO:0006364">
    <property type="term" value="P:rRNA processing"/>
    <property type="evidence" value="ECO:0007669"/>
    <property type="project" value="TreeGrafter"/>
</dbReference>
<name>A0A8C8S5Z8_9SAUR</name>
<evidence type="ECO:0000256" key="3">
    <source>
        <dbReference type="ARBA" id="ARBA00006674"/>
    </source>
</evidence>
<dbReference type="Pfam" id="PF17405">
    <property type="entry name" value="Nrap_D4"/>
    <property type="match status" value="1"/>
</dbReference>
<dbReference type="PANTHER" id="PTHR17972:SF0">
    <property type="entry name" value="NUCLEOLAR PROTEIN 6"/>
    <property type="match status" value="1"/>
</dbReference>
<evidence type="ECO:0000256" key="8">
    <source>
        <dbReference type="ARBA" id="ARBA00035000"/>
    </source>
</evidence>
<keyword evidence="7 9" id="KW-0539">Nucleus</keyword>
<dbReference type="Pfam" id="PF17406">
    <property type="entry name" value="Nrap_D5"/>
    <property type="match status" value="1"/>
</dbReference>
<evidence type="ECO:0000256" key="5">
    <source>
        <dbReference type="ARBA" id="ARBA00022454"/>
    </source>
</evidence>
<comment type="function">
    <text evidence="8">Part of the small subunit (SSU) processome, first precursor of the small eukaryotic ribosomal subunit. During the assembly of the SSU processome in the nucleolus, many ribosome biogenesis factors, an RNA chaperone and ribosomal proteins associate with the nascent pre-rRNA and work in concert to generate RNA folding, modifications, rearrangements and cleavage as well as targeted degradation of pre-ribosomal RNA by the RNA exosome.</text>
</comment>
<feature type="domain" description="Nrap protein" evidence="12">
    <location>
        <begin position="325"/>
        <end position="463"/>
    </location>
</feature>
<feature type="domain" description="Nrap protein" evidence="16">
    <location>
        <begin position="1006"/>
        <end position="1102"/>
    </location>
</feature>
<evidence type="ECO:0000259" key="14">
    <source>
        <dbReference type="Pfam" id="PF17405"/>
    </source>
</evidence>
<evidence type="ECO:0000256" key="1">
    <source>
        <dbReference type="ARBA" id="ARBA00004286"/>
    </source>
</evidence>
<dbReference type="Proteomes" id="UP000694393">
    <property type="component" value="Unplaced"/>
</dbReference>
<comment type="subcellular location">
    <subcellularLocation>
        <location evidence="1">Chromosome</location>
    </subcellularLocation>
    <subcellularLocation>
        <location evidence="2 9">Nucleus</location>
        <location evidence="2 9">Nucleolus</location>
    </subcellularLocation>
</comment>
<evidence type="ECO:0000259" key="13">
    <source>
        <dbReference type="Pfam" id="PF17404"/>
    </source>
</evidence>
<evidence type="ECO:0000259" key="15">
    <source>
        <dbReference type="Pfam" id="PF17406"/>
    </source>
</evidence>
<dbReference type="Pfam" id="PF17407">
    <property type="entry name" value="Nrap_D6"/>
    <property type="match status" value="1"/>
</dbReference>
<dbReference type="Gene3D" id="1.10.1410.10">
    <property type="match status" value="2"/>
</dbReference>
<dbReference type="Gene3D" id="3.30.70.3030">
    <property type="match status" value="1"/>
</dbReference>
<evidence type="ECO:0000259" key="11">
    <source>
        <dbReference type="Pfam" id="PF03813"/>
    </source>
</evidence>
<evidence type="ECO:0000256" key="10">
    <source>
        <dbReference type="SAM" id="MobiDB-lite"/>
    </source>
</evidence>
<evidence type="ECO:0000256" key="4">
    <source>
        <dbReference type="ARBA" id="ARBA00016437"/>
    </source>
</evidence>
<evidence type="ECO:0000313" key="17">
    <source>
        <dbReference type="Ensembl" id="ENSPCEP00000016594.1"/>
    </source>
</evidence>
<dbReference type="Ensembl" id="ENSPCET00000017177.1">
    <property type="protein sequence ID" value="ENSPCEP00000016594.1"/>
    <property type="gene ID" value="ENSPCEG00000013039.1"/>
</dbReference>
<sequence length="1103" mass="123973">MRGKTRADGGGGERVTDNVEGDMEAEQENQDVPKKGKIQGRKRTSAPDSVVKPVKLSRADLYKPPTNEELNQLKETENLFHSSLLRLQIEELLKEVKLKEKKKQKIDAFLHEIHTLLSAVPETPETDLVDQSWLPTDVKVPFLQVPFSVKGKFRFLPPAAVKVVGSYLLGTGIKPEINVDVALTMPRTILQDKDNLNQRYHRKRALYLAHIAHHFSKEKLFGSVRFTYMNSNHLKPILLLQPAGKDEKLVTVRLYACPTPGFFKPTRLYPSKNNVRTAWFLEQGSPGEGATEPPTPHYNNSILCDTVMESHLLFLSGAGADFPGMRDAVALLKVWLHQRELDKGLGCLSGFLASMLVAYLLAKHKISQGMSGYQVLRSVLQFLATTDLSATGISLSKDAESSLPTLADFHQAFDVVFVDPSGLVNLCADMTASKYKEVQFEAKRSMEVLDDRTVDGFQLLLMTPKPLVRTFDHVFHLKPVSKLQGACKKMQLLTELMDHGGNYVAAALPFVTSLLARGLAERVMLLTHSLPQAPQWPISAEPPKHKDAGHLSFGLLLTPEFAASILEKGPEADQPEAAEFRRFWGEKSELRRFQDGTICEAVVWGAETICQKRLIPEQIVKHLLWLHADIPASAISYTGAALESLIRAGPEPAGTGEEAMASIVRSYDDLSRKLWNLEGLPLTVTAVQGTHPALRYTDVFPPAPMKPDYSYHERMKAKESLLPLAEKPCPAYISPMKVVCHMEGSGQWPQDKEAIKRVKAAFHLRLAELLRQQHHLLCRPAATHTDVYKDGYVFRLQVAYHREPQILREVVTPEGMLKYRDTEDSQQLELETLHLPHLTSCLHGLQQQYPAFSGTSRLAKRWVRAQLLSDSLSEECVDLLAAFLFLHPAPFTPPSSPQVGFLRFLHLLAAFDWKNSPLIVNLNADLKDADYTEIRNHFVAARSHLPVMFVSTPRDQRSSVWTKERPSTQILQRLLVLALESLRALEKQLMDPLGSQDMKMVFRPPLDFYDILIHLNVKQIPRHLEGVDRPAKSFSRGMLKSDAPVKTLFFPVVGYDPVQYFLQELREAFGDLALFFYDSHGGEVIGVLWKPSSFEPQPFKVSF</sequence>
<evidence type="ECO:0000313" key="18">
    <source>
        <dbReference type="Proteomes" id="UP000694393"/>
    </source>
</evidence>
<dbReference type="InterPro" id="IPR035367">
    <property type="entry name" value="Nrap_D2"/>
</dbReference>
<dbReference type="InterPro" id="IPR035369">
    <property type="entry name" value="Nrap_D4"/>
</dbReference>
<evidence type="ECO:0000256" key="6">
    <source>
        <dbReference type="ARBA" id="ARBA00022884"/>
    </source>
</evidence>
<dbReference type="GO" id="GO:0006409">
    <property type="term" value="P:tRNA export from nucleus"/>
    <property type="evidence" value="ECO:0007669"/>
    <property type="project" value="TreeGrafter"/>
</dbReference>
<feature type="compositionally biased region" description="Acidic residues" evidence="10">
    <location>
        <begin position="19"/>
        <end position="29"/>
    </location>
</feature>
<feature type="domain" description="Nrap protein" evidence="14">
    <location>
        <begin position="642"/>
        <end position="847"/>
    </location>
</feature>
<dbReference type="GO" id="GO:0032040">
    <property type="term" value="C:small-subunit processome"/>
    <property type="evidence" value="ECO:0007669"/>
    <property type="project" value="TreeGrafter"/>
</dbReference>
<feature type="domain" description="Nrap protein" evidence="13">
    <location>
        <begin position="469"/>
        <end position="628"/>
    </location>
</feature>
<dbReference type="GO" id="GO:0034456">
    <property type="term" value="C:UTP-C complex"/>
    <property type="evidence" value="ECO:0007669"/>
    <property type="project" value="TreeGrafter"/>
</dbReference>
<evidence type="ECO:0000256" key="7">
    <source>
        <dbReference type="ARBA" id="ARBA00023242"/>
    </source>
</evidence>
<dbReference type="Pfam" id="PF17404">
    <property type="entry name" value="Nrap_D3"/>
    <property type="match status" value="1"/>
</dbReference>
<dbReference type="Pfam" id="PF03813">
    <property type="entry name" value="Nrap"/>
    <property type="match status" value="1"/>
</dbReference>
<dbReference type="FunFam" id="1.10.1410.10:FF:000006">
    <property type="entry name" value="Nucleolar protein 6"/>
    <property type="match status" value="1"/>
</dbReference>
<dbReference type="InterPro" id="IPR035082">
    <property type="entry name" value="Nrap_D1"/>
</dbReference>
<dbReference type="InterPro" id="IPR035368">
    <property type="entry name" value="Nrap_D3"/>
</dbReference>